<dbReference type="InterPro" id="IPR045349">
    <property type="entry name" value="SLC41A1-3"/>
</dbReference>
<dbReference type="PANTHER" id="PTHR16228:SF7">
    <property type="entry name" value="SLC41A_MGTE INTEGRAL MEMBRANE DOMAIN-CONTAINING PROTEIN"/>
    <property type="match status" value="1"/>
</dbReference>
<dbReference type="InterPro" id="IPR036739">
    <property type="entry name" value="SLC41_membr_dom_sf"/>
</dbReference>
<feature type="transmembrane region" description="Helical" evidence="9">
    <location>
        <begin position="190"/>
        <end position="215"/>
    </location>
</feature>
<comment type="similarity">
    <text evidence="2">Belongs to the SLC41A transporter family.</text>
</comment>
<dbReference type="VEuPathDB" id="FungiDB:DNF11_2167"/>
<feature type="transmembrane region" description="Helical" evidence="9">
    <location>
        <begin position="370"/>
        <end position="391"/>
    </location>
</feature>
<protein>
    <submittedName>
        <fullName evidence="11">Solute carrier family 41 member 1</fullName>
    </submittedName>
</protein>
<accession>A0A3G2SAL5</accession>
<dbReference type="PANTHER" id="PTHR16228">
    <property type="entry name" value="DIVALENT CATION TRANSPORTER SOLUTE CARRIER FAMILY 41"/>
    <property type="match status" value="1"/>
</dbReference>
<feature type="domain" description="SLC41A/MgtE integral membrane" evidence="10">
    <location>
        <begin position="377"/>
        <end position="458"/>
    </location>
</feature>
<evidence type="ECO:0000313" key="12">
    <source>
        <dbReference type="Proteomes" id="UP000269793"/>
    </source>
</evidence>
<evidence type="ECO:0000256" key="3">
    <source>
        <dbReference type="ARBA" id="ARBA00022448"/>
    </source>
</evidence>
<keyword evidence="12" id="KW-1185">Reference proteome</keyword>
<gene>
    <name evidence="11" type="primary">Slc41a1</name>
    <name evidence="11" type="ORF">DNF11_2167</name>
</gene>
<feature type="transmembrane region" description="Helical" evidence="9">
    <location>
        <begin position="150"/>
        <end position="178"/>
    </location>
</feature>
<evidence type="ECO:0000256" key="6">
    <source>
        <dbReference type="ARBA" id="ARBA00022989"/>
    </source>
</evidence>
<dbReference type="Gene3D" id="1.10.357.20">
    <property type="entry name" value="SLC41 divalent cation transporters, integral membrane domain"/>
    <property type="match status" value="2"/>
</dbReference>
<feature type="transmembrane region" description="Helical" evidence="9">
    <location>
        <begin position="91"/>
        <end position="114"/>
    </location>
</feature>
<name>A0A3G2SAL5_MALR7</name>
<keyword evidence="3" id="KW-0813">Transport</keyword>
<feature type="transmembrane region" description="Helical" evidence="9">
    <location>
        <begin position="403"/>
        <end position="431"/>
    </location>
</feature>
<evidence type="ECO:0000256" key="1">
    <source>
        <dbReference type="ARBA" id="ARBA00004141"/>
    </source>
</evidence>
<feature type="domain" description="SLC41A/MgtE integral membrane" evidence="10">
    <location>
        <begin position="50"/>
        <end position="206"/>
    </location>
</feature>
<dbReference type="Proteomes" id="UP000269793">
    <property type="component" value="Chromosome III"/>
</dbReference>
<evidence type="ECO:0000256" key="7">
    <source>
        <dbReference type="ARBA" id="ARBA00023065"/>
    </source>
</evidence>
<feature type="transmembrane region" description="Helical" evidence="9">
    <location>
        <begin position="443"/>
        <end position="460"/>
    </location>
</feature>
<dbReference type="GO" id="GO:0005886">
    <property type="term" value="C:plasma membrane"/>
    <property type="evidence" value="ECO:0007669"/>
    <property type="project" value="TreeGrafter"/>
</dbReference>
<evidence type="ECO:0000256" key="9">
    <source>
        <dbReference type="SAM" id="Phobius"/>
    </source>
</evidence>
<dbReference type="EMBL" id="CP033150">
    <property type="protein sequence ID" value="AYO43117.1"/>
    <property type="molecule type" value="Genomic_DNA"/>
</dbReference>
<keyword evidence="7" id="KW-0406">Ion transport</keyword>
<keyword evidence="4 9" id="KW-0812">Transmembrane</keyword>
<evidence type="ECO:0000313" key="11">
    <source>
        <dbReference type="EMBL" id="AYO43117.1"/>
    </source>
</evidence>
<evidence type="ECO:0000256" key="8">
    <source>
        <dbReference type="ARBA" id="ARBA00023136"/>
    </source>
</evidence>
<dbReference type="OrthoDB" id="666972at2759"/>
<feature type="transmembrane region" description="Helical" evidence="9">
    <location>
        <begin position="251"/>
        <end position="271"/>
    </location>
</feature>
<evidence type="ECO:0000256" key="4">
    <source>
        <dbReference type="ARBA" id="ARBA00022692"/>
    </source>
</evidence>
<keyword evidence="8 9" id="KW-0472">Membrane</keyword>
<dbReference type="AlphaFoldDB" id="A0A3G2SAL5"/>
<comment type="subcellular location">
    <subcellularLocation>
        <location evidence="1">Membrane</location>
        <topology evidence="1">Multi-pass membrane protein</topology>
    </subcellularLocation>
</comment>
<evidence type="ECO:0000256" key="5">
    <source>
        <dbReference type="ARBA" id="ARBA00022842"/>
    </source>
</evidence>
<organism evidence="11 12">
    <name type="scientific">Malassezia restricta (strain ATCC 96810 / NBRC 103918 / CBS 7877)</name>
    <name type="common">Seborrheic dermatitis infection agent</name>
    <dbReference type="NCBI Taxonomy" id="425264"/>
    <lineage>
        <taxon>Eukaryota</taxon>
        <taxon>Fungi</taxon>
        <taxon>Dikarya</taxon>
        <taxon>Basidiomycota</taxon>
        <taxon>Ustilaginomycotina</taxon>
        <taxon>Malasseziomycetes</taxon>
        <taxon>Malasseziales</taxon>
        <taxon>Malasseziaceae</taxon>
        <taxon>Malassezia</taxon>
    </lineage>
</organism>
<keyword evidence="5" id="KW-0460">Magnesium</keyword>
<dbReference type="GO" id="GO:0008324">
    <property type="term" value="F:monoatomic cation transmembrane transporter activity"/>
    <property type="evidence" value="ECO:0007669"/>
    <property type="project" value="InterPro"/>
</dbReference>
<keyword evidence="6 9" id="KW-1133">Transmembrane helix</keyword>
<feature type="transmembrane region" description="Helical" evidence="9">
    <location>
        <begin position="221"/>
        <end position="239"/>
    </location>
</feature>
<sequence length="473" mass="51751">MPWRKAWGLTRETLPVMLCALAGLLLSGMELDHMTTWKTFSKVDKFLILVPIMLNLKGNLEMNLSLRMATAANIGEIDNCRTRQLIVSGNMWLLQVQALIVASVAGILSFGLGAKESHGDQPDLTMRGPLHSGKPILDKTARLRDGYFEFALVLAVSQLAASMSSAVQGSFICALVVWARKSGFDPDNMVIPIAGSLGDLCTLTLLGLIGAGLLYFEGTGIATLLFLGLITLCVVFMLATLRNVYVRELLACGWAPLFVATGLSSLAGVILEKNASQYPGYPLLAPIVAGMPSIAAAVHTSRLTSSLHAHTFRANTRPAHPSYMPLQEQVIEDSTSPPQRLDPASPFHLVWWKQFGSQLVDSLQPQIDEWTTPITIILNVVLIQAIFMLILRGIGSLQFGVMFYMCVIVLVSILSVFALFFAHTLCLFLWYWDYDPDTTCMPFTTAIVDVCAQLILLLAYKMAQTLGDRIIAL</sequence>
<proteinExistence type="inferred from homology"/>
<dbReference type="InterPro" id="IPR006667">
    <property type="entry name" value="SLC41_membr_dom"/>
</dbReference>
<dbReference type="Pfam" id="PF01769">
    <property type="entry name" value="MgtE"/>
    <property type="match status" value="2"/>
</dbReference>
<reference evidence="11 12" key="1">
    <citation type="submission" date="2018-10" db="EMBL/GenBank/DDBJ databases">
        <title>Complete genome sequence of Malassezia restricta CBS 7877.</title>
        <authorList>
            <person name="Morand S.C."/>
            <person name="Bertignac M."/>
            <person name="Iltis A."/>
            <person name="Kolder I."/>
            <person name="Pirovano W."/>
            <person name="Jourdain R."/>
            <person name="Clavaud C."/>
        </authorList>
    </citation>
    <scope>NUCLEOTIDE SEQUENCE [LARGE SCALE GENOMIC DNA]</scope>
    <source>
        <strain evidence="11 12">CBS 7877</strain>
    </source>
</reference>
<evidence type="ECO:0000256" key="2">
    <source>
        <dbReference type="ARBA" id="ARBA00009749"/>
    </source>
</evidence>
<dbReference type="SUPFAM" id="SSF161093">
    <property type="entry name" value="MgtE membrane domain-like"/>
    <property type="match status" value="2"/>
</dbReference>
<evidence type="ECO:0000259" key="10">
    <source>
        <dbReference type="Pfam" id="PF01769"/>
    </source>
</evidence>